<evidence type="ECO:0008006" key="4">
    <source>
        <dbReference type="Google" id="ProtNLM"/>
    </source>
</evidence>
<feature type="compositionally biased region" description="Basic and acidic residues" evidence="1">
    <location>
        <begin position="164"/>
        <end position="173"/>
    </location>
</feature>
<organism evidence="2 3">
    <name type="scientific">Stephanodiscus triporus</name>
    <dbReference type="NCBI Taxonomy" id="2934178"/>
    <lineage>
        <taxon>Eukaryota</taxon>
        <taxon>Sar</taxon>
        <taxon>Stramenopiles</taxon>
        <taxon>Ochrophyta</taxon>
        <taxon>Bacillariophyta</taxon>
        <taxon>Coscinodiscophyceae</taxon>
        <taxon>Thalassiosirophycidae</taxon>
        <taxon>Stephanodiscales</taxon>
        <taxon>Stephanodiscaceae</taxon>
        <taxon>Stephanodiscus</taxon>
    </lineage>
</organism>
<dbReference type="Gene3D" id="1.25.40.10">
    <property type="entry name" value="Tetratricopeptide repeat domain"/>
    <property type="match status" value="1"/>
</dbReference>
<gene>
    <name evidence="2" type="ORF">ACHAW5_010826</name>
</gene>
<feature type="region of interest" description="Disordered" evidence="1">
    <location>
        <begin position="309"/>
        <end position="351"/>
    </location>
</feature>
<evidence type="ECO:0000313" key="3">
    <source>
        <dbReference type="Proteomes" id="UP001530315"/>
    </source>
</evidence>
<feature type="compositionally biased region" description="Polar residues" evidence="1">
    <location>
        <begin position="313"/>
        <end position="325"/>
    </location>
</feature>
<feature type="region of interest" description="Disordered" evidence="1">
    <location>
        <begin position="64"/>
        <end position="86"/>
    </location>
</feature>
<evidence type="ECO:0000256" key="1">
    <source>
        <dbReference type="SAM" id="MobiDB-lite"/>
    </source>
</evidence>
<keyword evidence="3" id="KW-1185">Reference proteome</keyword>
<sequence>MIRAVAYYRGIRIQRGVGIDRMGSSSRRRTFLTAHHHRDDRRGDAMREFFRLLESKYGNLPDLIDTGPSGETIVSSSSDDDGDCDGDGILRTDDLLRLFRHEASALHVPNFYHRNSARRIGDELIRESNANGGGDNWKVSTSRGLESSDVHTLGEHPPYNVAVARDDGRKGRGDDDDDGEGGSTSSSSSSSKDDYFGGVMREFRSRRMIRGERGDDYDDVGGGGGGADRHYRLWPLDKLRLELEEAWPGGAGLAREEGGGDGRRRHRRPFGGGLPRIMKGPTRWKRGFVHVDEMGPLDPERGLFSANIYLTMPPSSSPESKSCNHSAPPASESDERDEDGSGRRDLKDCGARRTNDSGALYVWPLGVRSRWDWYRKEGEEERPVAAEDGHFYHESCIKREFERAGGGGMISPVTKLPMGEKLIFAKTVQCLLETLSRNVVDRVLLVEDSRCATNSVSLIETKEKAECGSLKHMALLGRWHLLNEAEGMERNATEGFGWCKNAADNGDCDAMAYQAIWMIHGYDEIKKNRNEGFELLVEAATEGSGVCVLFGLLF</sequence>
<dbReference type="AlphaFoldDB" id="A0ABD3NN32"/>
<evidence type="ECO:0000313" key="2">
    <source>
        <dbReference type="EMBL" id="KAL3777016.1"/>
    </source>
</evidence>
<accession>A0ABD3NN32</accession>
<feature type="region of interest" description="Disordered" evidence="1">
    <location>
        <begin position="252"/>
        <end position="276"/>
    </location>
</feature>
<comment type="caution">
    <text evidence="2">The sequence shown here is derived from an EMBL/GenBank/DDBJ whole genome shotgun (WGS) entry which is preliminary data.</text>
</comment>
<dbReference type="EMBL" id="JALLAZ020001318">
    <property type="protein sequence ID" value="KAL3777016.1"/>
    <property type="molecule type" value="Genomic_DNA"/>
</dbReference>
<protein>
    <recommendedName>
        <fullName evidence="4">EF-hand domain-containing protein</fullName>
    </recommendedName>
</protein>
<feature type="compositionally biased region" description="Basic and acidic residues" evidence="1">
    <location>
        <begin position="339"/>
        <end position="351"/>
    </location>
</feature>
<dbReference type="InterPro" id="IPR011990">
    <property type="entry name" value="TPR-like_helical_dom_sf"/>
</dbReference>
<name>A0ABD3NN32_9STRA</name>
<proteinExistence type="predicted"/>
<reference evidence="2 3" key="1">
    <citation type="submission" date="2024-10" db="EMBL/GenBank/DDBJ databases">
        <title>Updated reference genomes for cyclostephanoid diatoms.</title>
        <authorList>
            <person name="Roberts W.R."/>
            <person name="Alverson A.J."/>
        </authorList>
    </citation>
    <scope>NUCLEOTIDE SEQUENCE [LARGE SCALE GENOMIC DNA]</scope>
    <source>
        <strain evidence="2 3">AJA276-08</strain>
    </source>
</reference>
<dbReference type="Proteomes" id="UP001530315">
    <property type="component" value="Unassembled WGS sequence"/>
</dbReference>
<dbReference type="SUPFAM" id="SSF81901">
    <property type="entry name" value="HCP-like"/>
    <property type="match status" value="1"/>
</dbReference>
<feature type="region of interest" description="Disordered" evidence="1">
    <location>
        <begin position="148"/>
        <end position="197"/>
    </location>
</feature>